<evidence type="ECO:0000256" key="3">
    <source>
        <dbReference type="ARBA" id="ARBA00023172"/>
    </source>
</evidence>
<organism evidence="5">
    <name type="scientific">marine sediment metagenome</name>
    <dbReference type="NCBI Taxonomy" id="412755"/>
    <lineage>
        <taxon>unclassified sequences</taxon>
        <taxon>metagenomes</taxon>
        <taxon>ecological metagenomes</taxon>
    </lineage>
</organism>
<dbReference type="GO" id="GO:0003677">
    <property type="term" value="F:DNA binding"/>
    <property type="evidence" value="ECO:0007669"/>
    <property type="project" value="InterPro"/>
</dbReference>
<evidence type="ECO:0000256" key="1">
    <source>
        <dbReference type="ARBA" id="ARBA00004496"/>
    </source>
</evidence>
<dbReference type="PANTHER" id="PTHR30349">
    <property type="entry name" value="PHAGE INTEGRASE-RELATED"/>
    <property type="match status" value="1"/>
</dbReference>
<dbReference type="AlphaFoldDB" id="X1K675"/>
<dbReference type="InterPro" id="IPR013762">
    <property type="entry name" value="Integrase-like_cat_sf"/>
</dbReference>
<dbReference type="GO" id="GO:0006310">
    <property type="term" value="P:DNA recombination"/>
    <property type="evidence" value="ECO:0007669"/>
    <property type="project" value="UniProtKB-KW"/>
</dbReference>
<dbReference type="CDD" id="cd00798">
    <property type="entry name" value="INT_XerDC_C"/>
    <property type="match status" value="1"/>
</dbReference>
<keyword evidence="3" id="KW-0233">DNA recombination</keyword>
<gene>
    <name evidence="5" type="ORF">S06H3_02630</name>
</gene>
<dbReference type="EMBL" id="BARV01000785">
    <property type="protein sequence ID" value="GAI02053.1"/>
    <property type="molecule type" value="Genomic_DNA"/>
</dbReference>
<name>X1K675_9ZZZZ</name>
<proteinExistence type="predicted"/>
<dbReference type="SUPFAM" id="SSF56349">
    <property type="entry name" value="DNA breaking-rejoining enzymes"/>
    <property type="match status" value="1"/>
</dbReference>
<dbReference type="GO" id="GO:0015074">
    <property type="term" value="P:DNA integration"/>
    <property type="evidence" value="ECO:0007669"/>
    <property type="project" value="UniProtKB-KW"/>
</dbReference>
<dbReference type="Pfam" id="PF00589">
    <property type="entry name" value="Phage_integrase"/>
    <property type="match status" value="1"/>
</dbReference>
<dbReference type="PROSITE" id="PS51898">
    <property type="entry name" value="TYR_RECOMBINASE"/>
    <property type="match status" value="1"/>
</dbReference>
<keyword evidence="2" id="KW-0229">DNA integration</keyword>
<sequence length="189" mass="21383">MNRLLEAPDLSTPQGRRDRALLELLYASGLRVSELVSLNLERVNLDTNEIRVWGKGSKERIVLIGKPAARALVAYLNQGRPELLGKKRSNALLLNRYGKRLIERRVQRILEKYTNIAGIGKRVYPHMLRHTFATHLLDGGADLRVVQELLGHASLSSTQIYTHVSKSQAKKVYLSAHPMAQEKDNELKE</sequence>
<accession>X1K675</accession>
<evidence type="ECO:0000313" key="5">
    <source>
        <dbReference type="EMBL" id="GAI02053.1"/>
    </source>
</evidence>
<comment type="caution">
    <text evidence="5">The sequence shown here is derived from an EMBL/GenBank/DDBJ whole genome shotgun (WGS) entry which is preliminary data.</text>
</comment>
<dbReference type="GO" id="GO:0005737">
    <property type="term" value="C:cytoplasm"/>
    <property type="evidence" value="ECO:0007669"/>
    <property type="project" value="UniProtKB-SubCell"/>
</dbReference>
<reference evidence="5" key="1">
    <citation type="journal article" date="2014" name="Front. Microbiol.">
        <title>High frequency of phylogenetically diverse reductive dehalogenase-homologous genes in deep subseafloor sedimentary metagenomes.</title>
        <authorList>
            <person name="Kawai M."/>
            <person name="Futagami T."/>
            <person name="Toyoda A."/>
            <person name="Takaki Y."/>
            <person name="Nishi S."/>
            <person name="Hori S."/>
            <person name="Arai W."/>
            <person name="Tsubouchi T."/>
            <person name="Morono Y."/>
            <person name="Uchiyama I."/>
            <person name="Ito T."/>
            <person name="Fujiyama A."/>
            <person name="Inagaki F."/>
            <person name="Takami H."/>
        </authorList>
    </citation>
    <scope>NUCLEOTIDE SEQUENCE</scope>
    <source>
        <strain evidence="5">Expedition CK06-06</strain>
    </source>
</reference>
<evidence type="ECO:0000256" key="2">
    <source>
        <dbReference type="ARBA" id="ARBA00022908"/>
    </source>
</evidence>
<protein>
    <recommendedName>
        <fullName evidence="4">Tyr recombinase domain-containing protein</fullName>
    </recommendedName>
</protein>
<dbReference type="InterPro" id="IPR002104">
    <property type="entry name" value="Integrase_catalytic"/>
</dbReference>
<comment type="subcellular location">
    <subcellularLocation>
        <location evidence="1">Cytoplasm</location>
    </subcellularLocation>
</comment>
<evidence type="ECO:0000259" key="4">
    <source>
        <dbReference type="PROSITE" id="PS51898"/>
    </source>
</evidence>
<dbReference type="PANTHER" id="PTHR30349:SF77">
    <property type="entry name" value="TYROSINE RECOMBINASE XERC"/>
    <property type="match status" value="1"/>
</dbReference>
<dbReference type="Gene3D" id="1.10.443.10">
    <property type="entry name" value="Intergrase catalytic core"/>
    <property type="match status" value="1"/>
</dbReference>
<dbReference type="InterPro" id="IPR050090">
    <property type="entry name" value="Tyrosine_recombinase_XerCD"/>
</dbReference>
<dbReference type="InterPro" id="IPR011010">
    <property type="entry name" value="DNA_brk_join_enz"/>
</dbReference>
<feature type="domain" description="Tyr recombinase" evidence="4">
    <location>
        <begin position="1"/>
        <end position="174"/>
    </location>
</feature>